<keyword evidence="6" id="KW-1185">Reference proteome</keyword>
<sequence>MKKILKWVAIAFVGLIVIGALLSDDDSETAETEATDQQETEEAEDEESSEEANDDSDDEVEEADESDDSDDVTVAGIGDAATIADVTFTVNEVNTTEEITSDNEFIDPVTTSGKFVLIDVTIDNDKQESITINSSFFTLHDENGTEYDPSTDGGIMMNLDDDDFFLEQINPGLDRTGTVVFEVGSDVDVSSSKLEAQTGFWGTERIEINLN</sequence>
<dbReference type="InterPro" id="IPR029050">
    <property type="entry name" value="Immunoprotect_excell_Ig-like"/>
</dbReference>
<evidence type="ECO:0000256" key="2">
    <source>
        <dbReference type="SAM" id="MobiDB-lite"/>
    </source>
</evidence>
<dbReference type="Gene3D" id="2.60.40.1240">
    <property type="match status" value="1"/>
</dbReference>
<accession>A0A1G6GNT8</accession>
<dbReference type="InterPro" id="IPR029051">
    <property type="entry name" value="DUF4352"/>
</dbReference>
<feature type="region of interest" description="Disordered" evidence="2">
    <location>
        <begin position="24"/>
        <end position="73"/>
    </location>
</feature>
<dbReference type="STRING" id="1612202.SAMN05421734_101308"/>
<keyword evidence="1 3" id="KW-0732">Signal</keyword>
<evidence type="ECO:0000259" key="4">
    <source>
        <dbReference type="Pfam" id="PF11611"/>
    </source>
</evidence>
<evidence type="ECO:0000313" key="6">
    <source>
        <dbReference type="Proteomes" id="UP000242949"/>
    </source>
</evidence>
<name>A0A1G6GNT8_9BACI</name>
<evidence type="ECO:0000256" key="3">
    <source>
        <dbReference type="SAM" id="SignalP"/>
    </source>
</evidence>
<proteinExistence type="predicted"/>
<evidence type="ECO:0000313" key="5">
    <source>
        <dbReference type="EMBL" id="SDB83415.1"/>
    </source>
</evidence>
<feature type="domain" description="DUF4352" evidence="4">
    <location>
        <begin position="76"/>
        <end position="204"/>
    </location>
</feature>
<dbReference type="Pfam" id="PF11611">
    <property type="entry name" value="DUF4352"/>
    <property type="match status" value="1"/>
</dbReference>
<feature type="chain" id="PRO_5039317876" description="DUF4352 domain-containing protein" evidence="3">
    <location>
        <begin position="23"/>
        <end position="211"/>
    </location>
</feature>
<dbReference type="EMBL" id="FMYI01000001">
    <property type="protein sequence ID" value="SDB83415.1"/>
    <property type="molecule type" value="Genomic_DNA"/>
</dbReference>
<evidence type="ECO:0000256" key="1">
    <source>
        <dbReference type="ARBA" id="ARBA00022729"/>
    </source>
</evidence>
<reference evidence="6" key="1">
    <citation type="submission" date="2016-09" db="EMBL/GenBank/DDBJ databases">
        <authorList>
            <person name="Varghese N."/>
            <person name="Submissions S."/>
        </authorList>
    </citation>
    <scope>NUCLEOTIDE SEQUENCE [LARGE SCALE GENOMIC DNA]</scope>
    <source>
        <strain evidence="6">S5</strain>
    </source>
</reference>
<gene>
    <name evidence="5" type="ORF">SAMN05421734_101308</name>
</gene>
<protein>
    <recommendedName>
        <fullName evidence="4">DUF4352 domain-containing protein</fullName>
    </recommendedName>
</protein>
<organism evidence="5 6">
    <name type="scientific">Pelagirhabdus alkalitolerans</name>
    <dbReference type="NCBI Taxonomy" id="1612202"/>
    <lineage>
        <taxon>Bacteria</taxon>
        <taxon>Bacillati</taxon>
        <taxon>Bacillota</taxon>
        <taxon>Bacilli</taxon>
        <taxon>Bacillales</taxon>
        <taxon>Bacillaceae</taxon>
        <taxon>Pelagirhabdus</taxon>
    </lineage>
</organism>
<dbReference type="AlphaFoldDB" id="A0A1G6GNT8"/>
<dbReference type="Proteomes" id="UP000242949">
    <property type="component" value="Unassembled WGS sequence"/>
</dbReference>
<feature type="signal peptide" evidence="3">
    <location>
        <begin position="1"/>
        <end position="22"/>
    </location>
</feature>
<dbReference type="RefSeq" id="WP_176759175.1">
    <property type="nucleotide sequence ID" value="NZ_FMYI01000001.1"/>
</dbReference>
<feature type="compositionally biased region" description="Acidic residues" evidence="2">
    <location>
        <begin position="24"/>
        <end position="71"/>
    </location>
</feature>